<dbReference type="InterPro" id="IPR007845">
    <property type="entry name" value="HemS/ChuX_dom"/>
</dbReference>
<accession>A0A4S4AM12</accession>
<dbReference type="RefSeq" id="WP_136350374.1">
    <property type="nucleotide sequence ID" value="NZ_SSOC01000012.1"/>
</dbReference>
<dbReference type="Pfam" id="PF05171">
    <property type="entry name" value="HemS"/>
    <property type="match status" value="2"/>
</dbReference>
<protein>
    <submittedName>
        <fullName evidence="2">Hemin-degrading factor</fullName>
    </submittedName>
</protein>
<dbReference type="Proteomes" id="UP000308430">
    <property type="component" value="Unassembled WGS sequence"/>
</dbReference>
<evidence type="ECO:0000259" key="1">
    <source>
        <dbReference type="Pfam" id="PF05171"/>
    </source>
</evidence>
<gene>
    <name evidence="2" type="ORF">E6C76_21760</name>
</gene>
<dbReference type="Gene3D" id="3.40.1570.10">
    <property type="entry name" value="HemS/ChuS/ChuX like domains"/>
    <property type="match status" value="2"/>
</dbReference>
<dbReference type="CDD" id="cd16831">
    <property type="entry name" value="HemS-like_C"/>
    <property type="match status" value="1"/>
</dbReference>
<feature type="domain" description="Haemin-degrading HemS/ChuX" evidence="1">
    <location>
        <begin position="218"/>
        <end position="347"/>
    </location>
</feature>
<keyword evidence="3" id="KW-1185">Reference proteome</keyword>
<proteinExistence type="predicted"/>
<dbReference type="GO" id="GO:0006826">
    <property type="term" value="P:iron ion transport"/>
    <property type="evidence" value="ECO:0007669"/>
    <property type="project" value="InterPro"/>
</dbReference>
<name>A0A4S4AM12_9RHOO</name>
<evidence type="ECO:0000313" key="3">
    <source>
        <dbReference type="Proteomes" id="UP000308430"/>
    </source>
</evidence>
<comment type="caution">
    <text evidence="2">The sequence shown here is derived from an EMBL/GenBank/DDBJ whole genome shotgun (WGS) entry which is preliminary data.</text>
</comment>
<dbReference type="CDD" id="cd16830">
    <property type="entry name" value="HemS-like_N"/>
    <property type="match status" value="1"/>
</dbReference>
<dbReference type="InterPro" id="IPR053733">
    <property type="entry name" value="Heme_Transport_Util_sf"/>
</dbReference>
<organism evidence="2 3">
    <name type="scientific">Pseudothauera nasutitermitis</name>
    <dbReference type="NCBI Taxonomy" id="2565930"/>
    <lineage>
        <taxon>Bacteria</taxon>
        <taxon>Pseudomonadati</taxon>
        <taxon>Pseudomonadota</taxon>
        <taxon>Betaproteobacteria</taxon>
        <taxon>Rhodocyclales</taxon>
        <taxon>Zoogloeaceae</taxon>
        <taxon>Pseudothauera</taxon>
    </lineage>
</organism>
<sequence length="356" mass="38983">MDTVTEPASAAAGKLDERYRRLIAAEPGLRIRDAAERLGSSELALLRLGHGGEATLLGGDFAALLQEAGSLGRVMALTRNACCVHERKGVYEKFAFYAEGVGLTVGKDIDLRLFMRHWRHGVAVEQTRGERRARSLQFFDADGHAVHKIHLLEDSDTGAFARLVARHAGRPPPAAAPDEAAEPLLTDEALADAGVFHAEWDALRDTHDFAGLLKRHHLDRRAAFRLAGPRRAERLDRLAHRAVFGGAQAQGLAIMVFVGNRGCIQIHTGPVVHLRQTGDWFNVLDPDFNLHLLEPLVDQAWLVRKPTVDGTVTSVECYDAAGRPLMFVFGRRKPGEAENAAWRALAEAAPRHGAQP</sequence>
<dbReference type="EMBL" id="SSOC01000012">
    <property type="protein sequence ID" value="THF60571.1"/>
    <property type="molecule type" value="Genomic_DNA"/>
</dbReference>
<dbReference type="OrthoDB" id="316630at2"/>
<evidence type="ECO:0000313" key="2">
    <source>
        <dbReference type="EMBL" id="THF60571.1"/>
    </source>
</evidence>
<dbReference type="SUPFAM" id="SSF144064">
    <property type="entry name" value="Heme iron utilization protein-like"/>
    <property type="match status" value="1"/>
</dbReference>
<reference evidence="2 3" key="1">
    <citation type="submission" date="2019-04" db="EMBL/GenBank/DDBJ databases">
        <title>Azoarcus nasutitermitis sp. nov. isolated from termite nest.</title>
        <authorList>
            <person name="Lin S.-Y."/>
            <person name="Hameed A."/>
            <person name="Hsu Y.-H."/>
            <person name="Young C.-C."/>
        </authorList>
    </citation>
    <scope>NUCLEOTIDE SEQUENCE [LARGE SCALE GENOMIC DNA]</scope>
    <source>
        <strain evidence="2 3">CC-YHH838</strain>
    </source>
</reference>
<feature type="domain" description="Haemin-degrading HemS/ChuX" evidence="1">
    <location>
        <begin position="41"/>
        <end position="166"/>
    </location>
</feature>
<dbReference type="AlphaFoldDB" id="A0A4S4AM12"/>